<name>A0A382MAF1_9ZZZZ</name>
<evidence type="ECO:0000313" key="1">
    <source>
        <dbReference type="EMBL" id="SVC44667.1"/>
    </source>
</evidence>
<organism evidence="1">
    <name type="scientific">marine metagenome</name>
    <dbReference type="NCBI Taxonomy" id="408172"/>
    <lineage>
        <taxon>unclassified sequences</taxon>
        <taxon>metagenomes</taxon>
        <taxon>ecological metagenomes</taxon>
    </lineage>
</organism>
<dbReference type="AlphaFoldDB" id="A0A382MAF1"/>
<gene>
    <name evidence="1" type="ORF">METZ01_LOCUS297521</name>
</gene>
<dbReference type="EMBL" id="UINC01091699">
    <property type="protein sequence ID" value="SVC44667.1"/>
    <property type="molecule type" value="Genomic_DNA"/>
</dbReference>
<reference evidence="1" key="1">
    <citation type="submission" date="2018-05" db="EMBL/GenBank/DDBJ databases">
        <authorList>
            <person name="Lanie J.A."/>
            <person name="Ng W.-L."/>
            <person name="Kazmierczak K.M."/>
            <person name="Andrzejewski T.M."/>
            <person name="Davidsen T.M."/>
            <person name="Wayne K.J."/>
            <person name="Tettelin H."/>
            <person name="Glass J.I."/>
            <person name="Rusch D."/>
            <person name="Podicherti R."/>
            <person name="Tsui H.-C.T."/>
            <person name="Winkler M.E."/>
        </authorList>
    </citation>
    <scope>NUCLEOTIDE SEQUENCE</scope>
</reference>
<proteinExistence type="predicted"/>
<protein>
    <submittedName>
        <fullName evidence="1">Uncharacterized protein</fullName>
    </submittedName>
</protein>
<accession>A0A382MAF1</accession>
<sequence>MVKPSDDHLDYQMIRVDQIIQHYLEAL</sequence>